<accession>A0A146G9N5</accession>
<evidence type="ECO:0000313" key="1">
    <source>
        <dbReference type="EMBL" id="GAT33306.1"/>
    </source>
</evidence>
<protein>
    <recommendedName>
        <fullName evidence="3">Lipoprotein</fullName>
    </recommendedName>
</protein>
<evidence type="ECO:0000313" key="2">
    <source>
        <dbReference type="Proteomes" id="UP000076023"/>
    </source>
</evidence>
<dbReference type="Proteomes" id="UP000076023">
    <property type="component" value="Unassembled WGS sequence"/>
</dbReference>
<keyword evidence="2" id="KW-1185">Reference proteome</keyword>
<dbReference type="STRING" id="690879.TSACC_21719"/>
<dbReference type="InParanoid" id="A0A146G9N5"/>
<reference evidence="2" key="1">
    <citation type="journal article" date="2017" name="Genome Announc.">
        <title>Draft Genome Sequence of Terrimicrobium sacchariphilum NM-5T, a Facultative Anaerobic Soil Bacterium of the Class Spartobacteria.</title>
        <authorList>
            <person name="Qiu Y.L."/>
            <person name="Tourlousse D.M."/>
            <person name="Matsuura N."/>
            <person name="Ohashi A."/>
            <person name="Sekiguchi Y."/>
        </authorList>
    </citation>
    <scope>NUCLEOTIDE SEQUENCE [LARGE SCALE GENOMIC DNA]</scope>
    <source>
        <strain evidence="2">NM-5</strain>
    </source>
</reference>
<comment type="caution">
    <text evidence="1">The sequence shown here is derived from an EMBL/GenBank/DDBJ whole genome shotgun (WGS) entry which is preliminary data.</text>
</comment>
<evidence type="ECO:0008006" key="3">
    <source>
        <dbReference type="Google" id="ProtNLM"/>
    </source>
</evidence>
<organism evidence="1 2">
    <name type="scientific">Terrimicrobium sacchariphilum</name>
    <dbReference type="NCBI Taxonomy" id="690879"/>
    <lineage>
        <taxon>Bacteria</taxon>
        <taxon>Pseudomonadati</taxon>
        <taxon>Verrucomicrobiota</taxon>
        <taxon>Terrimicrobiia</taxon>
        <taxon>Terrimicrobiales</taxon>
        <taxon>Terrimicrobiaceae</taxon>
        <taxon>Terrimicrobium</taxon>
    </lineage>
</organism>
<dbReference type="PROSITE" id="PS51257">
    <property type="entry name" value="PROKAR_LIPOPROTEIN"/>
    <property type="match status" value="1"/>
</dbReference>
<dbReference type="RefSeq" id="WP_075079059.1">
    <property type="nucleotide sequence ID" value="NZ_BDCO01000002.1"/>
</dbReference>
<dbReference type="EMBL" id="BDCO01000002">
    <property type="protein sequence ID" value="GAT33306.1"/>
    <property type="molecule type" value="Genomic_DNA"/>
</dbReference>
<sequence length="69" mass="7357">MKTAFALLALTLAGCQSWTSVDRSYGVQYDMTNRTGYLTLKFTGNPENKGRASVEATISGGKAVIPLGK</sequence>
<proteinExistence type="predicted"/>
<dbReference type="AlphaFoldDB" id="A0A146G9N5"/>
<name>A0A146G9N5_TERSA</name>
<gene>
    <name evidence="1" type="ORF">TSACC_21719</name>
</gene>